<evidence type="ECO:0000313" key="7">
    <source>
        <dbReference type="Proteomes" id="UP001595387"/>
    </source>
</evidence>
<evidence type="ECO:0000256" key="1">
    <source>
        <dbReference type="ARBA" id="ARBA00004141"/>
    </source>
</evidence>
<keyword evidence="7" id="KW-1185">Reference proteome</keyword>
<comment type="caution">
    <text evidence="6">The sequence shown here is derived from an EMBL/GenBank/DDBJ whole genome shotgun (WGS) entry which is preliminary data.</text>
</comment>
<keyword evidence="5" id="KW-1133">Transmembrane helix</keyword>
<dbReference type="EMBL" id="JBHRRZ010000011">
    <property type="protein sequence ID" value="MFC2947907.1"/>
    <property type="molecule type" value="Genomic_DNA"/>
</dbReference>
<keyword evidence="5" id="KW-0812">Transmembrane</keyword>
<dbReference type="RefSeq" id="WP_390304297.1">
    <property type="nucleotide sequence ID" value="NZ_JBHRRZ010000011.1"/>
</dbReference>
<dbReference type="Pfam" id="PF03323">
    <property type="entry name" value="GerA"/>
    <property type="match status" value="1"/>
</dbReference>
<keyword evidence="3 4" id="KW-0472">Membrane</keyword>
<protein>
    <submittedName>
        <fullName evidence="6">Spore germination protein</fullName>
    </submittedName>
</protein>
<feature type="transmembrane region" description="Helical" evidence="5">
    <location>
        <begin position="385"/>
        <end position="404"/>
    </location>
</feature>
<name>A0ABV7A4C0_9BACI</name>
<feature type="transmembrane region" description="Helical" evidence="5">
    <location>
        <begin position="289"/>
        <end position="311"/>
    </location>
</feature>
<dbReference type="Proteomes" id="UP001595387">
    <property type="component" value="Unassembled WGS sequence"/>
</dbReference>
<dbReference type="PIRSF" id="PIRSF005690">
    <property type="entry name" value="GerBA"/>
    <property type="match status" value="1"/>
</dbReference>
<gene>
    <name evidence="6" type="ORF">ACFODW_06075</name>
</gene>
<dbReference type="InterPro" id="IPR050768">
    <property type="entry name" value="UPF0353/GerABKA_families"/>
</dbReference>
<sequence length="501" mass="56839">MRNQRQKTSMSSIFPTTPENLQNALSKKFENNPDVSFTVYEVQKKKIAVFFITYQVKPGKVEQHLLSNLLDSDKEWTNTDILNEIPLHNGKQVENMEELLDGLIQGQIFVYIDGENSALTYPMVNIEDRQVDTSDTESVVVGPKTAFTETLSTNLNLLRWRVRSTDLVIEEVKFGKRAKTKGRLAYIKSIANQTDINTMRQRLEEMDVDQVDDVHMLMQYVEDSSFTLFPQFYTTELPDRASYSLLRGRVCVLLENSPSVIIAPTTFLSFYESPEDLYMRWNTGTFLRFIRVISFMITLLLTPMYVASVTFHYEMIPTELLISIGESRASVPFPPIFEALLLEFLIELLREAGARLPTKIGQTIGIVGGVVIGTAAVQAGITSDILIIFTALSALASFTAPSYLMGTASRVLRFPMIILAGSLGIFGIMYGICLLLIHLLKIKSLGRPYLTPVYPFRAKDFNKIVFRLPPQFQGRRFASYRPKDKRRLNKKKSAAKKDIDK</sequence>
<comment type="subcellular location">
    <subcellularLocation>
        <location evidence="4">Cell membrane</location>
    </subcellularLocation>
    <subcellularLocation>
        <location evidence="1">Membrane</location>
        <topology evidence="1">Multi-pass membrane protein</topology>
    </subcellularLocation>
</comment>
<organism evidence="6 7">
    <name type="scientific">Virgibacillus sediminis</name>
    <dbReference type="NCBI Taxonomy" id="202260"/>
    <lineage>
        <taxon>Bacteria</taxon>
        <taxon>Bacillati</taxon>
        <taxon>Bacillota</taxon>
        <taxon>Bacilli</taxon>
        <taxon>Bacillales</taxon>
        <taxon>Bacillaceae</taxon>
        <taxon>Virgibacillus</taxon>
    </lineage>
</organism>
<comment type="similarity">
    <text evidence="2 4">Belongs to the GerABKA family.</text>
</comment>
<evidence type="ECO:0000313" key="6">
    <source>
        <dbReference type="EMBL" id="MFC2947907.1"/>
    </source>
</evidence>
<feature type="transmembrane region" description="Helical" evidence="5">
    <location>
        <begin position="361"/>
        <end position="379"/>
    </location>
</feature>
<dbReference type="PANTHER" id="PTHR22550">
    <property type="entry name" value="SPORE GERMINATION PROTEIN"/>
    <property type="match status" value="1"/>
</dbReference>
<evidence type="ECO:0000256" key="5">
    <source>
        <dbReference type="SAM" id="Phobius"/>
    </source>
</evidence>
<dbReference type="PANTHER" id="PTHR22550:SF5">
    <property type="entry name" value="LEUCINE ZIPPER PROTEIN 4"/>
    <property type="match status" value="1"/>
</dbReference>
<feature type="transmembrane region" description="Helical" evidence="5">
    <location>
        <begin position="416"/>
        <end position="440"/>
    </location>
</feature>
<evidence type="ECO:0000256" key="3">
    <source>
        <dbReference type="ARBA" id="ARBA00023136"/>
    </source>
</evidence>
<proteinExistence type="inferred from homology"/>
<evidence type="ECO:0000256" key="2">
    <source>
        <dbReference type="ARBA" id="ARBA00005278"/>
    </source>
</evidence>
<dbReference type="InterPro" id="IPR004995">
    <property type="entry name" value="Spore_Ger"/>
</dbReference>
<evidence type="ECO:0000256" key="4">
    <source>
        <dbReference type="PIRNR" id="PIRNR005690"/>
    </source>
</evidence>
<reference evidence="7" key="1">
    <citation type="journal article" date="2019" name="Int. J. Syst. Evol. Microbiol.">
        <title>The Global Catalogue of Microorganisms (GCM) 10K type strain sequencing project: providing services to taxonomists for standard genome sequencing and annotation.</title>
        <authorList>
            <consortium name="The Broad Institute Genomics Platform"/>
            <consortium name="The Broad Institute Genome Sequencing Center for Infectious Disease"/>
            <person name="Wu L."/>
            <person name="Ma J."/>
        </authorList>
    </citation>
    <scope>NUCLEOTIDE SEQUENCE [LARGE SCALE GENOMIC DNA]</scope>
    <source>
        <strain evidence="7">KCTC 13193</strain>
    </source>
</reference>
<accession>A0ABV7A4C0</accession>